<keyword evidence="3" id="KW-0050">Antiport</keyword>
<evidence type="ECO:0000256" key="9">
    <source>
        <dbReference type="SAM" id="Phobius"/>
    </source>
</evidence>
<keyword evidence="7" id="KW-0406">Ion transport</keyword>
<dbReference type="PROSITE" id="PS51202">
    <property type="entry name" value="RCK_C"/>
    <property type="match status" value="2"/>
</dbReference>
<feature type="transmembrane region" description="Helical" evidence="9">
    <location>
        <begin position="93"/>
        <end position="115"/>
    </location>
</feature>
<evidence type="ECO:0000256" key="2">
    <source>
        <dbReference type="ARBA" id="ARBA00022448"/>
    </source>
</evidence>
<protein>
    <submittedName>
        <fullName evidence="11">Potassium/proton antiporter</fullName>
    </submittedName>
</protein>
<dbReference type="GO" id="GO:1902600">
    <property type="term" value="P:proton transmembrane transport"/>
    <property type="evidence" value="ECO:0007669"/>
    <property type="project" value="InterPro"/>
</dbReference>
<dbReference type="RefSeq" id="WP_107001741.1">
    <property type="nucleotide sequence ID" value="NZ_DBFCBK010000012.1"/>
</dbReference>
<feature type="domain" description="RCK C-terminal" evidence="10">
    <location>
        <begin position="401"/>
        <end position="466"/>
    </location>
</feature>
<feature type="transmembrane region" description="Helical" evidence="9">
    <location>
        <begin position="166"/>
        <end position="190"/>
    </location>
</feature>
<dbReference type="Pfam" id="PF00999">
    <property type="entry name" value="Na_H_Exchanger"/>
    <property type="match status" value="1"/>
</dbReference>
<keyword evidence="12" id="KW-1185">Reference proteome</keyword>
<dbReference type="Pfam" id="PF02080">
    <property type="entry name" value="TrkA_C"/>
    <property type="match status" value="2"/>
</dbReference>
<dbReference type="GO" id="GO:0005886">
    <property type="term" value="C:plasma membrane"/>
    <property type="evidence" value="ECO:0007669"/>
    <property type="project" value="UniProtKB-SubCell"/>
</dbReference>
<feature type="transmembrane region" description="Helical" evidence="9">
    <location>
        <begin position="330"/>
        <end position="352"/>
    </location>
</feature>
<dbReference type="PANTHER" id="PTHR32507">
    <property type="entry name" value="NA(+)/H(+) ANTIPORTER 1"/>
    <property type="match status" value="1"/>
</dbReference>
<dbReference type="PANTHER" id="PTHR32507:SF7">
    <property type="entry name" value="K(+)_H(+) ANTIPORTER NHAP2"/>
    <property type="match status" value="1"/>
</dbReference>
<dbReference type="AlphaFoldDB" id="A0A2T3FL58"/>
<feature type="transmembrane region" description="Helical" evidence="9">
    <location>
        <begin position="58"/>
        <end position="78"/>
    </location>
</feature>
<dbReference type="Gene3D" id="3.30.70.1450">
    <property type="entry name" value="Regulator of K+ conductance, C-terminal domain"/>
    <property type="match status" value="2"/>
</dbReference>
<dbReference type="GO" id="GO:0008324">
    <property type="term" value="F:monoatomic cation transmembrane transporter activity"/>
    <property type="evidence" value="ECO:0007669"/>
    <property type="project" value="InterPro"/>
</dbReference>
<keyword evidence="2" id="KW-0813">Transport</keyword>
<gene>
    <name evidence="11" type="ORF">C7U56_14025</name>
</gene>
<dbReference type="SUPFAM" id="SSF116726">
    <property type="entry name" value="TrkA C-terminal domain-like"/>
    <property type="match status" value="2"/>
</dbReference>
<organism evidence="11 12">
    <name type="scientific">Clostridium fessum</name>
    <dbReference type="NCBI Taxonomy" id="2126740"/>
    <lineage>
        <taxon>Bacteria</taxon>
        <taxon>Bacillati</taxon>
        <taxon>Bacillota</taxon>
        <taxon>Clostridia</taxon>
        <taxon>Eubacteriales</taxon>
        <taxon>Clostridiaceae</taxon>
        <taxon>Clostridium</taxon>
    </lineage>
</organism>
<evidence type="ECO:0000313" key="11">
    <source>
        <dbReference type="EMBL" id="PST35973.1"/>
    </source>
</evidence>
<dbReference type="InterPro" id="IPR038770">
    <property type="entry name" value="Na+/solute_symporter_sf"/>
</dbReference>
<keyword evidence="4" id="KW-1003">Cell membrane</keyword>
<evidence type="ECO:0000256" key="8">
    <source>
        <dbReference type="ARBA" id="ARBA00023136"/>
    </source>
</evidence>
<evidence type="ECO:0000256" key="6">
    <source>
        <dbReference type="ARBA" id="ARBA00022989"/>
    </source>
</evidence>
<feature type="transmembrane region" description="Helical" evidence="9">
    <location>
        <begin position="364"/>
        <end position="383"/>
    </location>
</feature>
<comment type="caution">
    <text evidence="11">The sequence shown here is derived from an EMBL/GenBank/DDBJ whole genome shotgun (WGS) entry which is preliminary data.</text>
</comment>
<dbReference type="GO" id="GO:0006813">
    <property type="term" value="P:potassium ion transport"/>
    <property type="evidence" value="ECO:0007669"/>
    <property type="project" value="InterPro"/>
</dbReference>
<keyword evidence="8 9" id="KW-0472">Membrane</keyword>
<feature type="transmembrane region" description="Helical" evidence="9">
    <location>
        <begin position="268"/>
        <end position="293"/>
    </location>
</feature>
<feature type="transmembrane region" description="Helical" evidence="9">
    <location>
        <begin position="122"/>
        <end position="141"/>
    </location>
</feature>
<evidence type="ECO:0000256" key="4">
    <source>
        <dbReference type="ARBA" id="ARBA00022475"/>
    </source>
</evidence>
<feature type="transmembrane region" description="Helical" evidence="9">
    <location>
        <begin position="225"/>
        <end position="248"/>
    </location>
</feature>
<feature type="domain" description="RCK C-terminal" evidence="10">
    <location>
        <begin position="467"/>
        <end position="550"/>
    </location>
</feature>
<feature type="transmembrane region" description="Helical" evidence="9">
    <location>
        <begin position="7"/>
        <end position="24"/>
    </location>
</feature>
<reference evidence="11 12" key="1">
    <citation type="submission" date="2018-03" db="EMBL/GenBank/DDBJ databases">
        <title>Lachnoclostridium SNUG30386 gen.nov., sp.nov., isolated from human faeces.</title>
        <authorList>
            <person name="Seo B."/>
            <person name="Jeon K."/>
            <person name="Ko G."/>
        </authorList>
    </citation>
    <scope>NUCLEOTIDE SEQUENCE [LARGE SCALE GENOMIC DNA]</scope>
    <source>
        <strain evidence="11 12">SNUG30386</strain>
    </source>
</reference>
<comment type="subcellular location">
    <subcellularLocation>
        <location evidence="1">Cell membrane</location>
        <topology evidence="1">Multi-pass membrane protein</topology>
    </subcellularLocation>
</comment>
<dbReference type="InterPro" id="IPR006037">
    <property type="entry name" value="RCK_C"/>
</dbReference>
<evidence type="ECO:0000256" key="3">
    <source>
        <dbReference type="ARBA" id="ARBA00022449"/>
    </source>
</evidence>
<accession>A0A2T3FL58</accession>
<dbReference type="Gene3D" id="1.20.1530.20">
    <property type="match status" value="1"/>
</dbReference>
<sequence length="559" mass="60458">MIHISTSFALLVVAIIILVCIAGSRLSGRLGVPTLFIFIMLGMLFGSDGIFKIPFGNFALAEQVCSVALIFIMFYGGFGTRWSEAKPVAGRSILLSSVGVVLTALLTGLFCHLVLKMALMEGMLLGAVLGSTDAASVFSILRSRKLNLKYGTASMLELESGSNDPFAYMMTVILLSAMTGSVSGGSAVLLLIRQLAFGLLTGAAIAFLVTWLLKRYAFYGEGFDTIFVFAAAIISYALASQIGGNGYLSVYLTGIILGNQELKNQKALVGFFDAFTGMMQMLLFFLLGLLAFPSQMPSIVLPSIAIALFLTFVARPAAVGLLLAPSKPPIGQYLVISWAGLRGAASIVFAIMATLSEGYMKYDIFHIVFCVVLFSIIFQGSLLPKVAEKCDMIDNSTDVMRTFSDYTGDMQIQFVQLPIGDNHPWKNRKICEIEMLPGMLITVIRRGAQTIVPKGQTVIQEGDTVVLGAEGFTDSQGILLKEILMTPDHRWCGKKIAEARFYKNTIIVMIKRGSQIIIPDGGTQILEGDRVVVYSQKLPQVEGRVKHEIGPAVSAAVHK</sequence>
<evidence type="ECO:0000256" key="5">
    <source>
        <dbReference type="ARBA" id="ARBA00022692"/>
    </source>
</evidence>
<evidence type="ECO:0000259" key="10">
    <source>
        <dbReference type="PROSITE" id="PS51202"/>
    </source>
</evidence>
<dbReference type="InterPro" id="IPR006153">
    <property type="entry name" value="Cation/H_exchanger_TM"/>
</dbReference>
<proteinExistence type="predicted"/>
<dbReference type="GO" id="GO:0015297">
    <property type="term" value="F:antiporter activity"/>
    <property type="evidence" value="ECO:0007669"/>
    <property type="project" value="UniProtKB-KW"/>
</dbReference>
<dbReference type="EMBL" id="PYLO01000006">
    <property type="protein sequence ID" value="PST35973.1"/>
    <property type="molecule type" value="Genomic_DNA"/>
</dbReference>
<evidence type="ECO:0000313" key="12">
    <source>
        <dbReference type="Proteomes" id="UP000241048"/>
    </source>
</evidence>
<evidence type="ECO:0000256" key="7">
    <source>
        <dbReference type="ARBA" id="ARBA00023065"/>
    </source>
</evidence>
<dbReference type="NCBIfam" id="NF003716">
    <property type="entry name" value="PRK05326.1-3"/>
    <property type="match status" value="1"/>
</dbReference>
<feature type="transmembrane region" description="Helical" evidence="9">
    <location>
        <begin position="299"/>
        <end position="323"/>
    </location>
</feature>
<feature type="transmembrane region" description="Helical" evidence="9">
    <location>
        <begin position="30"/>
        <end position="51"/>
    </location>
</feature>
<feature type="transmembrane region" description="Helical" evidence="9">
    <location>
        <begin position="195"/>
        <end position="213"/>
    </location>
</feature>
<keyword evidence="6 9" id="KW-1133">Transmembrane helix</keyword>
<dbReference type="NCBIfam" id="NF003715">
    <property type="entry name" value="PRK05326.1-2"/>
    <property type="match status" value="1"/>
</dbReference>
<dbReference type="InterPro" id="IPR036721">
    <property type="entry name" value="RCK_C_sf"/>
</dbReference>
<dbReference type="Proteomes" id="UP000241048">
    <property type="component" value="Unassembled WGS sequence"/>
</dbReference>
<name>A0A2T3FL58_9CLOT</name>
<keyword evidence="5 9" id="KW-0812">Transmembrane</keyword>
<evidence type="ECO:0000256" key="1">
    <source>
        <dbReference type="ARBA" id="ARBA00004651"/>
    </source>
</evidence>